<feature type="compositionally biased region" description="Basic and acidic residues" evidence="1">
    <location>
        <begin position="87"/>
        <end position="102"/>
    </location>
</feature>
<evidence type="ECO:0000313" key="4">
    <source>
        <dbReference type="Proteomes" id="UP000035036"/>
    </source>
</evidence>
<dbReference type="STRING" id="483547.GSUB_05025"/>
<name>A0A0B5FD42_9BACT</name>
<keyword evidence="2" id="KW-0732">Signal</keyword>
<reference evidence="3 4" key="1">
    <citation type="journal article" date="2015" name="Genome Announc.">
        <title>Genomes of Geoalkalibacter ferrihydriticus Z-0531T and Geoalkalibacter subterraneus Red1T, Two Haloalkaliphilic Metal-Reducing Deltaproteobacteria.</title>
        <authorList>
            <person name="Badalamenti J.P."/>
            <person name="Krajmalnik-Brown R."/>
            <person name="Torres C.I."/>
            <person name="Bond D.R."/>
        </authorList>
    </citation>
    <scope>NUCLEOTIDE SEQUENCE [LARGE SCALE GENOMIC DNA]</scope>
    <source>
        <strain evidence="3 4">Red1</strain>
    </source>
</reference>
<proteinExistence type="predicted"/>
<dbReference type="HOGENOM" id="CLU_2034742_0_0_7"/>
<sequence length="121" mass="12794">MKKTLFSIITLGLLLPGSVFAVTHTIGGDGDKQSAYLGDKTGELFRVSTNVVLEINSTTADYAATSGHLQGTKQYGTTSRFNAIFEGAKDKGSGPTEPKSEVALDTSVFTEFPPETDTNGE</sequence>
<evidence type="ECO:0000256" key="2">
    <source>
        <dbReference type="SAM" id="SignalP"/>
    </source>
</evidence>
<dbReference type="AlphaFoldDB" id="A0A0B5FD42"/>
<dbReference type="KEGG" id="gsb:GSUB_05025"/>
<protein>
    <submittedName>
        <fullName evidence="3">Uncharacterized protein</fullName>
    </submittedName>
</protein>
<feature type="signal peptide" evidence="2">
    <location>
        <begin position="1"/>
        <end position="21"/>
    </location>
</feature>
<evidence type="ECO:0000313" key="3">
    <source>
        <dbReference type="EMBL" id="AJF06052.1"/>
    </source>
</evidence>
<evidence type="ECO:0000256" key="1">
    <source>
        <dbReference type="SAM" id="MobiDB-lite"/>
    </source>
</evidence>
<gene>
    <name evidence="3" type="ORF">GSUB_05025</name>
</gene>
<feature type="chain" id="PRO_5002115321" evidence="2">
    <location>
        <begin position="22"/>
        <end position="121"/>
    </location>
</feature>
<dbReference type="EMBL" id="CP010311">
    <property type="protein sequence ID" value="AJF06052.1"/>
    <property type="molecule type" value="Genomic_DNA"/>
</dbReference>
<feature type="region of interest" description="Disordered" evidence="1">
    <location>
        <begin position="87"/>
        <end position="121"/>
    </location>
</feature>
<dbReference type="Proteomes" id="UP000035036">
    <property type="component" value="Chromosome"/>
</dbReference>
<keyword evidence="4" id="KW-1185">Reference proteome</keyword>
<organism evidence="3 4">
    <name type="scientific">Geoalkalibacter subterraneus</name>
    <dbReference type="NCBI Taxonomy" id="483547"/>
    <lineage>
        <taxon>Bacteria</taxon>
        <taxon>Pseudomonadati</taxon>
        <taxon>Thermodesulfobacteriota</taxon>
        <taxon>Desulfuromonadia</taxon>
        <taxon>Desulfuromonadales</taxon>
        <taxon>Geoalkalibacteraceae</taxon>
        <taxon>Geoalkalibacter</taxon>
    </lineage>
</organism>
<dbReference type="RefSeq" id="WP_040199522.1">
    <property type="nucleotide sequence ID" value="NZ_CP010311.1"/>
</dbReference>
<accession>A0A0B5FD42</accession>
<dbReference type="OrthoDB" id="10008685at2"/>